<dbReference type="Gene3D" id="3.10.180.10">
    <property type="entry name" value="2,3-Dihydroxybiphenyl 1,2-Dioxygenase, domain 1"/>
    <property type="match status" value="1"/>
</dbReference>
<organism evidence="3 4">
    <name type="scientific">Paenibacillus gyeongsangnamensis</name>
    <dbReference type="NCBI Taxonomy" id="3388067"/>
    <lineage>
        <taxon>Bacteria</taxon>
        <taxon>Bacillati</taxon>
        <taxon>Bacillota</taxon>
        <taxon>Bacilli</taxon>
        <taxon>Bacillales</taxon>
        <taxon>Paenibacillaceae</taxon>
        <taxon>Paenibacillus</taxon>
    </lineage>
</organism>
<evidence type="ECO:0000313" key="4">
    <source>
        <dbReference type="Proteomes" id="UP001527882"/>
    </source>
</evidence>
<feature type="domain" description="VOC" evidence="2">
    <location>
        <begin position="9"/>
        <end position="72"/>
    </location>
</feature>
<dbReference type="InterPro" id="IPR029068">
    <property type="entry name" value="Glyas_Bleomycin-R_OHBP_Dase"/>
</dbReference>
<dbReference type="Pfam" id="PF00903">
    <property type="entry name" value="Glyoxalase"/>
    <property type="match status" value="1"/>
</dbReference>
<sequence>MSGVHPATRIGHVHLKVSDLERSIRFYTEVLGFDLVNRMGNRLASDGRLAIDEFNAWLDLVAPDYPIVLRIN</sequence>
<protein>
    <submittedName>
        <fullName evidence="3">VOC family protein</fullName>
    </submittedName>
</protein>
<dbReference type="InterPro" id="IPR004360">
    <property type="entry name" value="Glyas_Fos-R_dOase_dom"/>
</dbReference>
<dbReference type="PROSITE" id="PS51819">
    <property type="entry name" value="VOC"/>
    <property type="match status" value="1"/>
</dbReference>
<name>A0ABT4QFZ3_9BACL</name>
<dbReference type="EMBL" id="JAQAGZ010000019">
    <property type="protein sequence ID" value="MCZ8515805.1"/>
    <property type="molecule type" value="Genomic_DNA"/>
</dbReference>
<evidence type="ECO:0000256" key="1">
    <source>
        <dbReference type="ARBA" id="ARBA00022723"/>
    </source>
</evidence>
<evidence type="ECO:0000313" key="3">
    <source>
        <dbReference type="EMBL" id="MCZ8515805.1"/>
    </source>
</evidence>
<reference evidence="3 4" key="1">
    <citation type="submission" date="2022-12" db="EMBL/GenBank/DDBJ databases">
        <title>Draft genome sequence of Paenibacillus sp. dW9.</title>
        <authorList>
            <person name="Choi E.-W."/>
            <person name="Kim D.-U."/>
        </authorList>
    </citation>
    <scope>NUCLEOTIDE SEQUENCE [LARGE SCALE GENOMIC DNA]</scope>
    <source>
        <strain evidence="4">dW9</strain>
    </source>
</reference>
<dbReference type="InterPro" id="IPR018146">
    <property type="entry name" value="Glyoxalase_1_CS"/>
</dbReference>
<gene>
    <name evidence="3" type="ORF">O9H85_26015</name>
</gene>
<evidence type="ECO:0000259" key="2">
    <source>
        <dbReference type="PROSITE" id="PS51819"/>
    </source>
</evidence>
<proteinExistence type="predicted"/>
<dbReference type="RefSeq" id="WP_269884332.1">
    <property type="nucleotide sequence ID" value="NZ_JAQAGZ010000019.1"/>
</dbReference>
<dbReference type="PROSITE" id="PS00934">
    <property type="entry name" value="GLYOXALASE_I_1"/>
    <property type="match status" value="1"/>
</dbReference>
<comment type="caution">
    <text evidence="3">The sequence shown here is derived from an EMBL/GenBank/DDBJ whole genome shotgun (WGS) entry which is preliminary data.</text>
</comment>
<keyword evidence="4" id="KW-1185">Reference proteome</keyword>
<accession>A0ABT4QFZ3</accession>
<dbReference type="InterPro" id="IPR037523">
    <property type="entry name" value="VOC_core"/>
</dbReference>
<dbReference type="Proteomes" id="UP001527882">
    <property type="component" value="Unassembled WGS sequence"/>
</dbReference>
<dbReference type="SUPFAM" id="SSF54593">
    <property type="entry name" value="Glyoxalase/Bleomycin resistance protein/Dihydroxybiphenyl dioxygenase"/>
    <property type="match status" value="1"/>
</dbReference>
<keyword evidence="1" id="KW-0479">Metal-binding</keyword>